<protein>
    <submittedName>
        <fullName evidence="1">Uncharacterized protein</fullName>
    </submittedName>
</protein>
<sequence>MQINVQSAMQAAVILATAIYGYGLLNSQVSSNTADIIRIEAEAKERNNEFIDKFDSFIKEQKELNRQIVRNTTNQTHILKKLELD</sequence>
<evidence type="ECO:0000313" key="1">
    <source>
        <dbReference type="EMBL" id="KJY84819.1"/>
    </source>
</evidence>
<accession>A0A0F4NPJ6</accession>
<name>A0A0F4NPJ6_9VIBR</name>
<dbReference type="AlphaFoldDB" id="A0A0F4NPJ6"/>
<dbReference type="STRING" id="579748.TW81_02165"/>
<evidence type="ECO:0000313" key="2">
    <source>
        <dbReference type="Proteomes" id="UP000033673"/>
    </source>
</evidence>
<proteinExistence type="predicted"/>
<dbReference type="Proteomes" id="UP000033673">
    <property type="component" value="Unassembled WGS sequence"/>
</dbReference>
<reference evidence="1 2" key="1">
    <citation type="journal article" date="2015" name="BMC Genomics">
        <title>Genome mining reveals unlocked bioactive potential of marine Gram-negative bacteria.</title>
        <authorList>
            <person name="Machado H."/>
            <person name="Sonnenschein E.C."/>
            <person name="Melchiorsen J."/>
            <person name="Gram L."/>
        </authorList>
    </citation>
    <scope>NUCLEOTIDE SEQUENCE [LARGE SCALE GENOMIC DNA]</scope>
    <source>
        <strain evidence="1 2">S2757</strain>
    </source>
</reference>
<comment type="caution">
    <text evidence="1">The sequence shown here is derived from an EMBL/GenBank/DDBJ whole genome shotgun (WGS) entry which is preliminary data.</text>
</comment>
<gene>
    <name evidence="1" type="ORF">TW81_02165</name>
</gene>
<organism evidence="1 2">
    <name type="scientific">Vibrio galatheae</name>
    <dbReference type="NCBI Taxonomy" id="579748"/>
    <lineage>
        <taxon>Bacteria</taxon>
        <taxon>Pseudomonadati</taxon>
        <taxon>Pseudomonadota</taxon>
        <taxon>Gammaproteobacteria</taxon>
        <taxon>Vibrionales</taxon>
        <taxon>Vibrionaceae</taxon>
        <taxon>Vibrio</taxon>
    </lineage>
</organism>
<dbReference type="RefSeq" id="WP_045954087.1">
    <property type="nucleotide sequence ID" value="NZ_JXXV01000006.1"/>
</dbReference>
<keyword evidence="2" id="KW-1185">Reference proteome</keyword>
<dbReference type="EMBL" id="JXXV01000006">
    <property type="protein sequence ID" value="KJY84819.1"/>
    <property type="molecule type" value="Genomic_DNA"/>
</dbReference>
<dbReference type="PATRIC" id="fig|579748.3.peg.450"/>